<feature type="transmembrane region" description="Helical" evidence="1">
    <location>
        <begin position="61"/>
        <end position="81"/>
    </location>
</feature>
<feature type="transmembrane region" description="Helical" evidence="1">
    <location>
        <begin position="36"/>
        <end position="55"/>
    </location>
</feature>
<proteinExistence type="predicted"/>
<feature type="transmembrane region" description="Helical" evidence="1">
    <location>
        <begin position="6"/>
        <end position="29"/>
    </location>
</feature>
<dbReference type="EMBL" id="JAIQUM010000026">
    <property type="protein sequence ID" value="MBZ5751116.1"/>
    <property type="molecule type" value="Genomic_DNA"/>
</dbReference>
<sequence>MNIVGWMIVFCEVAFWVVIILGLVARYIFKREKLGLVLLALTPLIDLLLLITAGIDLYRGAVATQVHAIAAVYIGVSIAFGKSMIEWADQRFQYYVTKQGEKPKKLYGIEYSKQYFKSWVRHLIAYAIGATLLAGLIFWIGDATRTEALSGMLRFWSFVLVIDLVIAISHFIWPKKEKKKTIN</sequence>
<reference evidence="2" key="1">
    <citation type="submission" date="2024-05" db="EMBL/GenBank/DDBJ databases">
        <title>Metabacillus sp. nov., isolated from the rhizosphere soil of tomato plants.</title>
        <authorList>
            <person name="Ma R."/>
        </authorList>
    </citation>
    <scope>NUCLEOTIDE SEQUENCE</scope>
    <source>
        <strain evidence="2">DBTR6</strain>
    </source>
</reference>
<accession>A0ABS7US25</accession>
<feature type="transmembrane region" description="Helical" evidence="1">
    <location>
        <begin position="123"/>
        <end position="141"/>
    </location>
</feature>
<name>A0ABS7US25_9BACI</name>
<comment type="caution">
    <text evidence="2">The sequence shown here is derived from an EMBL/GenBank/DDBJ whole genome shotgun (WGS) entry which is preliminary data.</text>
</comment>
<keyword evidence="3" id="KW-1185">Reference proteome</keyword>
<gene>
    <name evidence="2" type="ORF">K9V48_12855</name>
</gene>
<keyword evidence="1" id="KW-1133">Transmembrane helix</keyword>
<evidence type="ECO:0000313" key="2">
    <source>
        <dbReference type="EMBL" id="MBZ5751116.1"/>
    </source>
</evidence>
<organism evidence="2 3">
    <name type="scientific">Metabacillus rhizolycopersici</name>
    <dbReference type="NCBI Taxonomy" id="2875709"/>
    <lineage>
        <taxon>Bacteria</taxon>
        <taxon>Bacillati</taxon>
        <taxon>Bacillota</taxon>
        <taxon>Bacilli</taxon>
        <taxon>Bacillales</taxon>
        <taxon>Bacillaceae</taxon>
        <taxon>Metabacillus</taxon>
    </lineage>
</organism>
<feature type="transmembrane region" description="Helical" evidence="1">
    <location>
        <begin position="153"/>
        <end position="173"/>
    </location>
</feature>
<evidence type="ECO:0000256" key="1">
    <source>
        <dbReference type="SAM" id="Phobius"/>
    </source>
</evidence>
<keyword evidence="1" id="KW-0812">Transmembrane</keyword>
<dbReference type="Proteomes" id="UP001165287">
    <property type="component" value="Unassembled WGS sequence"/>
</dbReference>
<protein>
    <submittedName>
        <fullName evidence="2">Uncharacterized protein</fullName>
    </submittedName>
</protein>
<evidence type="ECO:0000313" key="3">
    <source>
        <dbReference type="Proteomes" id="UP001165287"/>
    </source>
</evidence>
<keyword evidence="1" id="KW-0472">Membrane</keyword>